<dbReference type="Proteomes" id="UP000006643">
    <property type="component" value="Unassembled WGS sequence"/>
</dbReference>
<dbReference type="OrthoDB" id="127946at2759"/>
<evidence type="ECO:0000313" key="1">
    <source>
        <dbReference type="EMBL" id="EEY63177.1"/>
    </source>
</evidence>
<dbReference type="eggNOG" id="ENOG502SKE0">
    <property type="taxonomic scope" value="Eukaryota"/>
</dbReference>
<accession>D0NR55</accession>
<reference evidence="2" key="1">
    <citation type="journal article" date="2009" name="Nature">
        <title>Genome sequence and analysis of the Irish potato famine pathogen Phytophthora infestans.</title>
        <authorList>
            <consortium name="The Broad Institute Genome Sequencing Platform"/>
            <person name="Haas B.J."/>
            <person name="Kamoun S."/>
            <person name="Zody M.C."/>
            <person name="Jiang R.H."/>
            <person name="Handsaker R.E."/>
            <person name="Cano L.M."/>
            <person name="Grabherr M."/>
            <person name="Kodira C.D."/>
            <person name="Raffaele S."/>
            <person name="Torto-Alalibo T."/>
            <person name="Bozkurt T.O."/>
            <person name="Ah-Fong A.M."/>
            <person name="Alvarado L."/>
            <person name="Anderson V.L."/>
            <person name="Armstrong M.R."/>
            <person name="Avrova A."/>
            <person name="Baxter L."/>
            <person name="Beynon J."/>
            <person name="Boevink P.C."/>
            <person name="Bollmann S.R."/>
            <person name="Bos J.I."/>
            <person name="Bulone V."/>
            <person name="Cai G."/>
            <person name="Cakir C."/>
            <person name="Carrington J.C."/>
            <person name="Chawner M."/>
            <person name="Conti L."/>
            <person name="Costanzo S."/>
            <person name="Ewan R."/>
            <person name="Fahlgren N."/>
            <person name="Fischbach M.A."/>
            <person name="Fugelstad J."/>
            <person name="Gilroy E.M."/>
            <person name="Gnerre S."/>
            <person name="Green P.J."/>
            <person name="Grenville-Briggs L.J."/>
            <person name="Griffith J."/>
            <person name="Grunwald N.J."/>
            <person name="Horn K."/>
            <person name="Horner N.R."/>
            <person name="Hu C.H."/>
            <person name="Huitema E."/>
            <person name="Jeong D.H."/>
            <person name="Jones A.M."/>
            <person name="Jones J.D."/>
            <person name="Jones R.W."/>
            <person name="Karlsson E.K."/>
            <person name="Kunjeti S.G."/>
            <person name="Lamour K."/>
            <person name="Liu Z."/>
            <person name="Ma L."/>
            <person name="Maclean D."/>
            <person name="Chibucos M.C."/>
            <person name="McDonald H."/>
            <person name="McWalters J."/>
            <person name="Meijer H.J."/>
            <person name="Morgan W."/>
            <person name="Morris P.F."/>
            <person name="Munro C.A."/>
            <person name="O'Neill K."/>
            <person name="Ospina-Giraldo M."/>
            <person name="Pinzon A."/>
            <person name="Pritchard L."/>
            <person name="Ramsahoye B."/>
            <person name="Ren Q."/>
            <person name="Restrepo S."/>
            <person name="Roy S."/>
            <person name="Sadanandom A."/>
            <person name="Savidor A."/>
            <person name="Schornack S."/>
            <person name="Schwartz D.C."/>
            <person name="Schumann U.D."/>
            <person name="Schwessinger B."/>
            <person name="Seyer L."/>
            <person name="Sharpe T."/>
            <person name="Silvar C."/>
            <person name="Song J."/>
            <person name="Studholme D.J."/>
            <person name="Sykes S."/>
            <person name="Thines M."/>
            <person name="van de Vondervoort P.J."/>
            <person name="Phuntumart V."/>
            <person name="Wawra S."/>
            <person name="Weide R."/>
            <person name="Win J."/>
            <person name="Young C."/>
            <person name="Zhou S."/>
            <person name="Fry W."/>
            <person name="Meyers B.C."/>
            <person name="van West P."/>
            <person name="Ristaino J."/>
            <person name="Govers F."/>
            <person name="Birch P.R."/>
            <person name="Whisson S.C."/>
            <person name="Judelson H.S."/>
            <person name="Nusbaum C."/>
        </authorList>
    </citation>
    <scope>NUCLEOTIDE SEQUENCE [LARGE SCALE GENOMIC DNA]</scope>
    <source>
        <strain evidence="2">T30-4</strain>
    </source>
</reference>
<dbReference type="HOGENOM" id="CLU_1638692_0_0_1"/>
<dbReference type="EMBL" id="DS028154">
    <property type="protein sequence ID" value="EEY63177.1"/>
    <property type="molecule type" value="Genomic_DNA"/>
</dbReference>
<protein>
    <recommendedName>
        <fullName evidence="3">GAF domain-containing protein</fullName>
    </recommendedName>
</protein>
<dbReference type="PANTHER" id="PTHR43102:SF2">
    <property type="entry name" value="GAF DOMAIN-CONTAINING PROTEIN"/>
    <property type="match status" value="1"/>
</dbReference>
<dbReference type="KEGG" id="pif:PITG_15396"/>
<dbReference type="AlphaFoldDB" id="D0NR55"/>
<dbReference type="GeneID" id="9473983"/>
<gene>
    <name evidence="1" type="ORF">PITG_15396</name>
</gene>
<proteinExistence type="predicted"/>
<name>D0NR55_PHYIT</name>
<evidence type="ECO:0008006" key="3">
    <source>
        <dbReference type="Google" id="ProtNLM"/>
    </source>
</evidence>
<keyword evidence="2" id="KW-1185">Reference proteome</keyword>
<evidence type="ECO:0000313" key="2">
    <source>
        <dbReference type="Proteomes" id="UP000006643"/>
    </source>
</evidence>
<dbReference type="RefSeq" id="XP_002898354.1">
    <property type="nucleotide sequence ID" value="XM_002898308.1"/>
</dbReference>
<sequence length="162" mass="18040">MNCPHSVLTLVEREVVTLMATNDPENWDLGSGNPREHTFCQHFVMDYKRHAEADMRFYHIAPVTMKSLRFYAGFPVSVPCVSKAPRQTETVVVGALCCLDAKPHQMTRSHYWRLMKLADAASSILERAATEYGADPKNCPLGRNSVGVQLSTPRSEISAVAC</sequence>
<dbReference type="VEuPathDB" id="FungiDB:PITG_15396"/>
<organism evidence="1 2">
    <name type="scientific">Phytophthora infestans (strain T30-4)</name>
    <name type="common">Potato late blight agent</name>
    <dbReference type="NCBI Taxonomy" id="403677"/>
    <lineage>
        <taxon>Eukaryota</taxon>
        <taxon>Sar</taxon>
        <taxon>Stramenopiles</taxon>
        <taxon>Oomycota</taxon>
        <taxon>Peronosporomycetes</taxon>
        <taxon>Peronosporales</taxon>
        <taxon>Peronosporaceae</taxon>
        <taxon>Phytophthora</taxon>
    </lineage>
</organism>
<dbReference type="InParanoid" id="D0NR55"/>
<dbReference type="PANTHER" id="PTHR43102">
    <property type="entry name" value="SLR1143 PROTEIN"/>
    <property type="match status" value="1"/>
</dbReference>